<proteinExistence type="predicted"/>
<dbReference type="Proteomes" id="UP000236321">
    <property type="component" value="Unassembled WGS sequence"/>
</dbReference>
<organism evidence="1 2">
    <name type="scientific">Microcystis aeruginosa NIES-298</name>
    <dbReference type="NCBI Taxonomy" id="449468"/>
    <lineage>
        <taxon>Bacteria</taxon>
        <taxon>Bacillati</taxon>
        <taxon>Cyanobacteriota</taxon>
        <taxon>Cyanophyceae</taxon>
        <taxon>Oscillatoriophycideae</taxon>
        <taxon>Chroococcales</taxon>
        <taxon>Microcystaceae</taxon>
        <taxon>Microcystis</taxon>
    </lineage>
</organism>
<sequence length="58" mass="6775">MARWGEIWLSETKLRTVEVLIKGQIRKKSLKNNPALTRAGKHSITSIKYLSKINYTFR</sequence>
<reference evidence="2" key="1">
    <citation type="submission" date="2017-12" db="EMBL/GenBank/DDBJ databases">
        <title>Improved Draft Genome Sequence of Microcystis aeruginosa NIES-298, a Microcystin-Producing Cyanobacterium from Lake Kasumigaura, Japan.</title>
        <authorList>
            <person name="Yamaguchi H."/>
            <person name="Suzuki S."/>
            <person name="Kawachi M."/>
        </authorList>
    </citation>
    <scope>NUCLEOTIDE SEQUENCE [LARGE SCALE GENOMIC DNA]</scope>
    <source>
        <strain evidence="2">NIES-298</strain>
    </source>
</reference>
<name>A0A9P2YNF2_MICAE</name>
<accession>A0A9P2YNF2</accession>
<gene>
    <name evidence="1" type="ORF">BGM30_45040</name>
</gene>
<evidence type="ECO:0000313" key="1">
    <source>
        <dbReference type="EMBL" id="GBD55411.1"/>
    </source>
</evidence>
<dbReference type="AlphaFoldDB" id="A0A9P2YNF2"/>
<protein>
    <submittedName>
        <fullName evidence="1">Uncharacterized protein</fullName>
    </submittedName>
</protein>
<evidence type="ECO:0000313" key="2">
    <source>
        <dbReference type="Proteomes" id="UP000236321"/>
    </source>
</evidence>
<dbReference type="EMBL" id="BEYQ01000023">
    <property type="protein sequence ID" value="GBD55411.1"/>
    <property type="molecule type" value="Genomic_DNA"/>
</dbReference>
<comment type="caution">
    <text evidence="1">The sequence shown here is derived from an EMBL/GenBank/DDBJ whole genome shotgun (WGS) entry which is preliminary data.</text>
</comment>